<dbReference type="Pfam" id="PF17389">
    <property type="entry name" value="Bac_rhamnosid6H"/>
    <property type="match status" value="1"/>
</dbReference>
<dbReference type="InterPro" id="IPR013783">
    <property type="entry name" value="Ig-like_fold"/>
</dbReference>
<evidence type="ECO:0000259" key="7">
    <source>
        <dbReference type="Pfam" id="PF17389"/>
    </source>
</evidence>
<comment type="catalytic activity">
    <reaction evidence="1">
        <text>Hydrolysis of terminal non-reducing alpha-L-rhamnose residues in alpha-L-rhamnosides.</text>
        <dbReference type="EC" id="3.2.1.40"/>
    </reaction>
</comment>
<evidence type="ECO:0000313" key="10">
    <source>
        <dbReference type="Proteomes" id="UP001501697"/>
    </source>
</evidence>
<dbReference type="SUPFAM" id="SSF49785">
    <property type="entry name" value="Galactose-binding domain-like"/>
    <property type="match status" value="1"/>
</dbReference>
<dbReference type="PANTHER" id="PTHR33307:SF6">
    <property type="entry name" value="ALPHA-RHAMNOSIDASE (EUROFUNG)-RELATED"/>
    <property type="match status" value="1"/>
</dbReference>
<reference evidence="10" key="1">
    <citation type="journal article" date="2019" name="Int. J. Syst. Evol. Microbiol.">
        <title>The Global Catalogue of Microorganisms (GCM) 10K type strain sequencing project: providing services to taxonomists for standard genome sequencing and annotation.</title>
        <authorList>
            <consortium name="The Broad Institute Genomics Platform"/>
            <consortium name="The Broad Institute Genome Sequencing Center for Infectious Disease"/>
            <person name="Wu L."/>
            <person name="Ma J."/>
        </authorList>
    </citation>
    <scope>NUCLEOTIDE SEQUENCE [LARGE SCALE GENOMIC DNA]</scope>
    <source>
        <strain evidence="10">JCM 16544</strain>
    </source>
</reference>
<dbReference type="Gene3D" id="2.60.120.260">
    <property type="entry name" value="Galactose-binding domain-like"/>
    <property type="match status" value="2"/>
</dbReference>
<organism evidence="9 10">
    <name type="scientific">Microbacterium awajiense</name>
    <dbReference type="NCBI Taxonomy" id="415214"/>
    <lineage>
        <taxon>Bacteria</taxon>
        <taxon>Bacillati</taxon>
        <taxon>Actinomycetota</taxon>
        <taxon>Actinomycetes</taxon>
        <taxon>Micrococcales</taxon>
        <taxon>Microbacteriaceae</taxon>
        <taxon>Microbacterium</taxon>
    </lineage>
</organism>
<feature type="domain" description="Alpha-L-rhamnosidase C-terminal" evidence="8">
    <location>
        <begin position="790"/>
        <end position="850"/>
    </location>
</feature>
<dbReference type="Gene3D" id="1.50.10.10">
    <property type="match status" value="1"/>
</dbReference>
<dbReference type="InterPro" id="IPR008902">
    <property type="entry name" value="Rhamnosid_concanavalin"/>
</dbReference>
<dbReference type="InterPro" id="IPR008979">
    <property type="entry name" value="Galactose-bd-like_sf"/>
</dbReference>
<dbReference type="InterPro" id="IPR008928">
    <property type="entry name" value="6-hairpin_glycosidase_sf"/>
</dbReference>
<dbReference type="InterPro" id="IPR035398">
    <property type="entry name" value="Bac_rhamnosid_C"/>
</dbReference>
<evidence type="ECO:0000259" key="6">
    <source>
        <dbReference type="Pfam" id="PF08531"/>
    </source>
</evidence>
<evidence type="ECO:0000256" key="3">
    <source>
        <dbReference type="ARBA" id="ARBA00022801"/>
    </source>
</evidence>
<feature type="domain" description="Alpha-L-rhamnosidase concanavalin-like" evidence="5">
    <location>
        <begin position="340"/>
        <end position="437"/>
    </location>
</feature>
<dbReference type="SUPFAM" id="SSF48208">
    <property type="entry name" value="Six-hairpin glycosidases"/>
    <property type="match status" value="1"/>
</dbReference>
<dbReference type="PANTHER" id="PTHR33307">
    <property type="entry name" value="ALPHA-RHAMNOSIDASE (EUROFUNG)"/>
    <property type="match status" value="1"/>
</dbReference>
<gene>
    <name evidence="9" type="ORF">GCM10022200_24330</name>
</gene>
<dbReference type="InterPro" id="IPR016007">
    <property type="entry name" value="Alpha_rhamnosid"/>
</dbReference>
<dbReference type="InterPro" id="IPR035396">
    <property type="entry name" value="Bac_rhamnosid6H"/>
</dbReference>
<proteinExistence type="predicted"/>
<dbReference type="PIRSF" id="PIRSF010631">
    <property type="entry name" value="A-rhamnsds"/>
    <property type="match status" value="1"/>
</dbReference>
<dbReference type="Pfam" id="PF05592">
    <property type="entry name" value="Bac_rhamnosid"/>
    <property type="match status" value="1"/>
</dbReference>
<protein>
    <recommendedName>
        <fullName evidence="2">alpha-L-rhamnosidase</fullName>
        <ecNumber evidence="2">3.2.1.40</ecNumber>
    </recommendedName>
</protein>
<keyword evidence="10" id="KW-1185">Reference proteome</keyword>
<name>A0ABP7AT04_9MICO</name>
<dbReference type="Gene3D" id="2.60.40.10">
    <property type="entry name" value="Immunoglobulins"/>
    <property type="match status" value="1"/>
</dbReference>
<dbReference type="Gene3D" id="2.60.420.10">
    <property type="entry name" value="Maltose phosphorylase, domain 3"/>
    <property type="match status" value="1"/>
</dbReference>
<dbReference type="Pfam" id="PF25788">
    <property type="entry name" value="Ig_Rha78A_N"/>
    <property type="match status" value="1"/>
</dbReference>
<dbReference type="Pfam" id="PF17390">
    <property type="entry name" value="Bac_rhamnosid_C"/>
    <property type="match status" value="1"/>
</dbReference>
<evidence type="ECO:0000313" key="9">
    <source>
        <dbReference type="EMBL" id="GAA3639928.1"/>
    </source>
</evidence>
<evidence type="ECO:0000256" key="1">
    <source>
        <dbReference type="ARBA" id="ARBA00001445"/>
    </source>
</evidence>
<dbReference type="InterPro" id="IPR013737">
    <property type="entry name" value="Bac_rhamnosid_N"/>
</dbReference>
<feature type="domain" description="Alpha-L-rhamnosidase six-hairpin glycosidase" evidence="7">
    <location>
        <begin position="442"/>
        <end position="782"/>
    </location>
</feature>
<comment type="caution">
    <text evidence="9">The sequence shown here is derived from an EMBL/GenBank/DDBJ whole genome shotgun (WGS) entry which is preliminary data.</text>
</comment>
<keyword evidence="3" id="KW-0378">Hydrolase</keyword>
<dbReference type="Proteomes" id="UP001501697">
    <property type="component" value="Unassembled WGS sequence"/>
</dbReference>
<feature type="domain" description="Bacterial alpha-L-rhamnosidase N-terminal" evidence="6">
    <location>
        <begin position="159"/>
        <end position="328"/>
    </location>
</feature>
<dbReference type="Pfam" id="PF08531">
    <property type="entry name" value="Bac_rhamnosid_N"/>
    <property type="match status" value="1"/>
</dbReference>
<evidence type="ECO:0000256" key="4">
    <source>
        <dbReference type="SAM" id="MobiDB-lite"/>
    </source>
</evidence>
<evidence type="ECO:0000259" key="8">
    <source>
        <dbReference type="Pfam" id="PF17390"/>
    </source>
</evidence>
<accession>A0ABP7AT04</accession>
<evidence type="ECO:0000259" key="5">
    <source>
        <dbReference type="Pfam" id="PF05592"/>
    </source>
</evidence>
<dbReference type="EMBL" id="BAAAYU010000005">
    <property type="protein sequence ID" value="GAA3639928.1"/>
    <property type="molecule type" value="Genomic_DNA"/>
</dbReference>
<evidence type="ECO:0000256" key="2">
    <source>
        <dbReference type="ARBA" id="ARBA00012652"/>
    </source>
</evidence>
<sequence length="897" mass="99090">MTAVVYVNLETEGRRNPREVDKPSPRLTWNLAGGEELRKTRIVVERVDELGRFTRVWATSVSGSEVSTRVPAAALEARAAYRWTVSAEDGSGAASAEFETGYRGEAWTADWIARRVMRGVDTEGEPDDGPASTDLPRSWATMYSTPPTQFRHAFMHHRSVARARLYISAHGVYRAWLNGVRIGDDELAPGWTRYESRVDYRAHDVTHLLRDGENVLGATVADGWWSGYLGYDTRAQAQQYGTDPELIAELHLRYADGTTAVITTDTSWQTATGEIVLADLLMGEFHDYRSSTPGWLEPGYAASGWSRARTAASPVSVLTGQKAEPIRAIAELAPVSVRESHGRVVVDFGQNIAGRVRLRLGAAQRDDVIQLRHGESVDAGDVYVENLRSAEARDIVVATGDPEQVFEPLFTQHGFRYVEITGLRTAPGPNDVRAVVLSSDLRRTGGFSTGSELVNRLHSNIVWSMIDNFVGIPTDCPQRDERLGWTADAQIFAPTASFNVDTRAFFSSWLEDLFASQSEDGCVPDVAPVPPRTRNFSQGAPGWGDAAVIVPWVLYREYGDRDLLAHHYPGMRNWVEWVERNNPGHLWKNALGNNFGDWLSVDEHTPHALVAAAYQIRSLDLLTRAARELGHIDDEAVFGARAAQYREQFAERFIAHGRMKGDSQSGYLFALSWNLAPEPMQQALAARLAEKIEERGARLTSGFHGISLLGPVLSQIGRNDLALSLVLQRDYPSWGYSIDQGATTIWERWDAWTEHGGYQDVRMNSFNHYSMGSIGDWLYRRIGGIDQTDDSVGYERLEIAPLITRRLSPVSAWRDTPRGRVEVEWQLDSDGGSARIVIPPGTQADVVLPGVSMTAGPGIHDVRFTLPPADVGDAGARQPDVGSAHRGAVAESMGAHP</sequence>
<dbReference type="InterPro" id="IPR012341">
    <property type="entry name" value="6hp_glycosidase-like_sf"/>
</dbReference>
<dbReference type="RefSeq" id="WP_344738941.1">
    <property type="nucleotide sequence ID" value="NZ_BAAAYU010000005.1"/>
</dbReference>
<dbReference type="EC" id="3.2.1.40" evidence="2"/>
<feature type="region of interest" description="Disordered" evidence="4">
    <location>
        <begin position="873"/>
        <end position="897"/>
    </location>
</feature>